<dbReference type="Proteomes" id="UP000027931">
    <property type="component" value="Unassembled WGS sequence"/>
</dbReference>
<sequence length="211" mass="24160">MNLIAKLAPTERPKKTFNHADREQGKYNFADPTEVSVQFRFWLRPDAPKELSRSFLLPPDKDTVSDGTALEMAMELKAIYDGYFFTTNKPKIAALVAYLEEMEIQDQRDLEKYNLQLAYFTAAEQLEKARKITLNTLNAFKLEMPFLDVVRIHLTEYPEDDKAELDIIGLADQVREGVSFINVDIATLGFHDDELVLNERGNLVLKKAGEQ</sequence>
<organism evidence="1 2">
    <name type="scientific">Tumebacillus flagellatus</name>
    <dbReference type="NCBI Taxonomy" id="1157490"/>
    <lineage>
        <taxon>Bacteria</taxon>
        <taxon>Bacillati</taxon>
        <taxon>Bacillota</taxon>
        <taxon>Bacilli</taxon>
        <taxon>Bacillales</taxon>
        <taxon>Alicyclobacillaceae</taxon>
        <taxon>Tumebacillus</taxon>
    </lineage>
</organism>
<gene>
    <name evidence="1" type="ORF">EL26_24295</name>
</gene>
<evidence type="ECO:0000313" key="2">
    <source>
        <dbReference type="Proteomes" id="UP000027931"/>
    </source>
</evidence>
<evidence type="ECO:0000313" key="1">
    <source>
        <dbReference type="EMBL" id="KEO80807.1"/>
    </source>
</evidence>
<keyword evidence="2" id="KW-1185">Reference proteome</keyword>
<dbReference type="RefSeq" id="WP_038094826.1">
    <property type="nucleotide sequence ID" value="NZ_JMIR01000085.1"/>
</dbReference>
<reference evidence="1 2" key="1">
    <citation type="journal article" date="2013" name="Int. J. Syst. Evol. Microbiol.">
        <title>Tumebacillus flagellatus sp. nov., an alpha-amylase/pullulanase-producing bacterium isolated from cassava wastewater.</title>
        <authorList>
            <person name="Wang Q."/>
            <person name="Xie N."/>
            <person name="Qin Y."/>
            <person name="Shen N."/>
            <person name="Zhu J."/>
            <person name="Mi H."/>
            <person name="Huang R."/>
        </authorList>
    </citation>
    <scope>NUCLEOTIDE SEQUENCE [LARGE SCALE GENOMIC DNA]</scope>
    <source>
        <strain evidence="1 2">GST4</strain>
    </source>
</reference>
<name>A0A074M477_9BACL</name>
<comment type="caution">
    <text evidence="1">The sequence shown here is derived from an EMBL/GenBank/DDBJ whole genome shotgun (WGS) entry which is preliminary data.</text>
</comment>
<dbReference type="EMBL" id="JMIR01000085">
    <property type="protein sequence ID" value="KEO80807.1"/>
    <property type="molecule type" value="Genomic_DNA"/>
</dbReference>
<dbReference type="OrthoDB" id="10009319at2"/>
<dbReference type="AlphaFoldDB" id="A0A074M477"/>
<protein>
    <submittedName>
        <fullName evidence="1">Uncharacterized protein</fullName>
    </submittedName>
</protein>
<proteinExistence type="predicted"/>
<accession>A0A074M477</accession>
<dbReference type="STRING" id="1157490.EL26_24295"/>